<dbReference type="EMBL" id="WWCK01000001">
    <property type="protein sequence ID" value="MYM65719.1"/>
    <property type="molecule type" value="Genomic_DNA"/>
</dbReference>
<evidence type="ECO:0000256" key="2">
    <source>
        <dbReference type="ARBA" id="ARBA00011233"/>
    </source>
</evidence>
<evidence type="ECO:0000256" key="3">
    <source>
        <dbReference type="ARBA" id="ARBA00022448"/>
    </source>
</evidence>
<evidence type="ECO:0000256" key="4">
    <source>
        <dbReference type="ARBA" id="ARBA00022452"/>
    </source>
</evidence>
<evidence type="ECO:0000256" key="10">
    <source>
        <dbReference type="ARBA" id="ARBA00023237"/>
    </source>
</evidence>
<dbReference type="AlphaFoldDB" id="A0A7X4GMG0"/>
<evidence type="ECO:0000256" key="11">
    <source>
        <dbReference type="SAM" id="SignalP"/>
    </source>
</evidence>
<dbReference type="PANTHER" id="PTHR34501:SF9">
    <property type="entry name" value="MAJOR OUTER MEMBRANE PROTEIN P.IA"/>
    <property type="match status" value="1"/>
</dbReference>
<feature type="chain" id="PRO_5031148072" evidence="11">
    <location>
        <begin position="21"/>
        <end position="359"/>
    </location>
</feature>
<dbReference type="GO" id="GO:0015288">
    <property type="term" value="F:porin activity"/>
    <property type="evidence" value="ECO:0007669"/>
    <property type="project" value="UniProtKB-KW"/>
</dbReference>
<evidence type="ECO:0000313" key="13">
    <source>
        <dbReference type="EMBL" id="MYM65719.1"/>
    </source>
</evidence>
<evidence type="ECO:0000313" key="14">
    <source>
        <dbReference type="Proteomes" id="UP000450012"/>
    </source>
</evidence>
<dbReference type="InterPro" id="IPR023614">
    <property type="entry name" value="Porin_dom_sf"/>
</dbReference>
<keyword evidence="7" id="KW-0406">Ion transport</keyword>
<evidence type="ECO:0000256" key="5">
    <source>
        <dbReference type="ARBA" id="ARBA00022692"/>
    </source>
</evidence>
<keyword evidence="5" id="KW-0812">Transmembrane</keyword>
<keyword evidence="9" id="KW-0472">Membrane</keyword>
<dbReference type="Gene3D" id="2.40.160.10">
    <property type="entry name" value="Porin"/>
    <property type="match status" value="1"/>
</dbReference>
<evidence type="ECO:0000256" key="6">
    <source>
        <dbReference type="ARBA" id="ARBA00022729"/>
    </source>
</evidence>
<accession>A0A7X4GMG0</accession>
<protein>
    <submittedName>
        <fullName evidence="13">Porin</fullName>
    </submittedName>
</protein>
<feature type="signal peptide" evidence="11">
    <location>
        <begin position="1"/>
        <end position="20"/>
    </location>
</feature>
<comment type="subcellular location">
    <subcellularLocation>
        <location evidence="1">Cell outer membrane</location>
        <topology evidence="1">Multi-pass membrane protein</topology>
    </subcellularLocation>
</comment>
<keyword evidence="14" id="KW-1185">Reference proteome</keyword>
<dbReference type="GO" id="GO:0006811">
    <property type="term" value="P:monoatomic ion transport"/>
    <property type="evidence" value="ECO:0007669"/>
    <property type="project" value="UniProtKB-KW"/>
</dbReference>
<evidence type="ECO:0000259" key="12">
    <source>
        <dbReference type="Pfam" id="PF13609"/>
    </source>
</evidence>
<evidence type="ECO:0000256" key="7">
    <source>
        <dbReference type="ARBA" id="ARBA00023065"/>
    </source>
</evidence>
<dbReference type="SUPFAM" id="SSF56935">
    <property type="entry name" value="Porins"/>
    <property type="match status" value="1"/>
</dbReference>
<dbReference type="InterPro" id="IPR050298">
    <property type="entry name" value="Gram-neg_bact_OMP"/>
</dbReference>
<keyword evidence="10" id="KW-0998">Cell outer membrane</keyword>
<keyword evidence="8" id="KW-0626">Porin</keyword>
<dbReference type="PANTHER" id="PTHR34501">
    <property type="entry name" value="PROTEIN YDDL-RELATED"/>
    <property type="match status" value="1"/>
</dbReference>
<sequence length="359" mass="38243">MKTRHAIMALCWSCALPAFSQVTLYGVIDTGIERVNHTNAAGDAVTRMPTLTGTLPSRWGVRGTEDLGNGASAVFQLESQFGPDTGAQGQGGRLFGRQAWLGLRGSFGTLSIGRQSNMTFHALVKTDTVGPSIHGVTNMDLYLPNARSDNALAYNGVFNNFIVGASHSFGRDANPAGFSGPSATNCPGESAADKRACRQTTALLGYDTGTWAVFTSWDKQHGGAGASNGLTRSADQERRRVISGYYLRGAVKLGGGYIKRDTVAGSRQESGLYFLGASIADRLWTYDVQCAHLDVEASPNDTTLYVARVIYHLSKRTALYGTWGYVRNRGSAAIAVDAGGTVGRGLNQSGQMLGVRHVF</sequence>
<evidence type="ECO:0000256" key="8">
    <source>
        <dbReference type="ARBA" id="ARBA00023114"/>
    </source>
</evidence>
<dbReference type="Proteomes" id="UP000450012">
    <property type="component" value="Unassembled WGS sequence"/>
</dbReference>
<dbReference type="InterPro" id="IPR033900">
    <property type="entry name" value="Gram_neg_porin_domain"/>
</dbReference>
<dbReference type="CDD" id="cd00342">
    <property type="entry name" value="gram_neg_porins"/>
    <property type="match status" value="1"/>
</dbReference>
<reference evidence="13 14" key="1">
    <citation type="submission" date="2019-12" db="EMBL/GenBank/DDBJ databases">
        <title>Novel species isolated from a subtropical stream in China.</title>
        <authorList>
            <person name="Lu H."/>
        </authorList>
    </citation>
    <scope>NUCLEOTIDE SEQUENCE [LARGE SCALE GENOMIC DNA]</scope>
    <source>
        <strain evidence="13 14">FT55W</strain>
    </source>
</reference>
<name>A0A7X4GMG0_9BURK</name>
<dbReference type="Pfam" id="PF13609">
    <property type="entry name" value="Porin_4"/>
    <property type="match status" value="1"/>
</dbReference>
<keyword evidence="3" id="KW-0813">Transport</keyword>
<evidence type="ECO:0000256" key="1">
    <source>
        <dbReference type="ARBA" id="ARBA00004571"/>
    </source>
</evidence>
<comment type="subunit">
    <text evidence="2">Homotrimer.</text>
</comment>
<dbReference type="GO" id="GO:0046930">
    <property type="term" value="C:pore complex"/>
    <property type="evidence" value="ECO:0007669"/>
    <property type="project" value="UniProtKB-KW"/>
</dbReference>
<organism evidence="13 14">
    <name type="scientific">Duganella rivi</name>
    <dbReference type="NCBI Taxonomy" id="2666083"/>
    <lineage>
        <taxon>Bacteria</taxon>
        <taxon>Pseudomonadati</taxon>
        <taxon>Pseudomonadota</taxon>
        <taxon>Betaproteobacteria</taxon>
        <taxon>Burkholderiales</taxon>
        <taxon>Oxalobacteraceae</taxon>
        <taxon>Telluria group</taxon>
        <taxon>Duganella</taxon>
    </lineage>
</organism>
<feature type="domain" description="Porin" evidence="12">
    <location>
        <begin position="8"/>
        <end position="330"/>
    </location>
</feature>
<keyword evidence="6 11" id="KW-0732">Signal</keyword>
<keyword evidence="4" id="KW-1134">Transmembrane beta strand</keyword>
<comment type="caution">
    <text evidence="13">The sequence shown here is derived from an EMBL/GenBank/DDBJ whole genome shotgun (WGS) entry which is preliminary data.</text>
</comment>
<gene>
    <name evidence="13" type="ORF">GTP45_02585</name>
</gene>
<evidence type="ECO:0000256" key="9">
    <source>
        <dbReference type="ARBA" id="ARBA00023136"/>
    </source>
</evidence>
<dbReference type="GO" id="GO:0009279">
    <property type="term" value="C:cell outer membrane"/>
    <property type="evidence" value="ECO:0007669"/>
    <property type="project" value="UniProtKB-SubCell"/>
</dbReference>
<proteinExistence type="predicted"/>